<dbReference type="Pfam" id="PF13404">
    <property type="entry name" value="HTH_AsnC-type"/>
    <property type="match status" value="2"/>
</dbReference>
<keyword evidence="1" id="KW-0805">Transcription regulation</keyword>
<keyword evidence="3" id="KW-0804">Transcription</keyword>
<accession>A0ABY3RPU4</accession>
<dbReference type="InterPro" id="IPR019888">
    <property type="entry name" value="Tscrpt_reg_AsnC-like"/>
</dbReference>
<dbReference type="PANTHER" id="PTHR30154:SF34">
    <property type="entry name" value="TRANSCRIPTIONAL REGULATOR AZLB"/>
    <property type="match status" value="1"/>
</dbReference>
<feature type="domain" description="HTH asnC-type" evidence="4">
    <location>
        <begin position="16"/>
        <end position="75"/>
    </location>
</feature>
<dbReference type="RefSeq" id="WP_219085391.1">
    <property type="nucleotide sequence ID" value="NZ_CP082781.1"/>
</dbReference>
<dbReference type="SMART" id="SM00344">
    <property type="entry name" value="HTH_ASNC"/>
    <property type="match status" value="2"/>
</dbReference>
<reference evidence="5 6" key="1">
    <citation type="submission" date="2023-01" db="EMBL/GenBank/DDBJ databases">
        <title>Characterization of estradiol degrading bacteria Microbacterium sp. MZT7 and reveal degrading genes through genome analysis.</title>
        <authorList>
            <person name="Hao P."/>
            <person name="Gao Y."/>
        </authorList>
    </citation>
    <scope>NUCLEOTIDE SEQUENCE [LARGE SCALE GENOMIC DNA]</scope>
    <source>
        <strain evidence="5 6">MZT7</strain>
    </source>
</reference>
<gene>
    <name evidence="5" type="ORF">K8F61_15140</name>
</gene>
<evidence type="ECO:0000259" key="4">
    <source>
        <dbReference type="PROSITE" id="PS50956"/>
    </source>
</evidence>
<keyword evidence="6" id="KW-1185">Reference proteome</keyword>
<name>A0ABY3RPU4_9MICO</name>
<evidence type="ECO:0000313" key="6">
    <source>
        <dbReference type="Proteomes" id="UP001199642"/>
    </source>
</evidence>
<dbReference type="PROSITE" id="PS50956">
    <property type="entry name" value="HTH_ASNC_2"/>
    <property type="match status" value="2"/>
</dbReference>
<evidence type="ECO:0000256" key="2">
    <source>
        <dbReference type="ARBA" id="ARBA00023125"/>
    </source>
</evidence>
<feature type="domain" description="HTH asnC-type" evidence="4">
    <location>
        <begin position="164"/>
        <end position="232"/>
    </location>
</feature>
<keyword evidence="2" id="KW-0238">DNA-binding</keyword>
<dbReference type="Proteomes" id="UP001199642">
    <property type="component" value="Chromosome"/>
</dbReference>
<organism evidence="5 6">
    <name type="scientific">Microbacterium resistens</name>
    <dbReference type="NCBI Taxonomy" id="156977"/>
    <lineage>
        <taxon>Bacteria</taxon>
        <taxon>Bacillati</taxon>
        <taxon>Actinomycetota</taxon>
        <taxon>Actinomycetes</taxon>
        <taxon>Micrococcales</taxon>
        <taxon>Microbacteriaceae</taxon>
        <taxon>Microbacterium</taxon>
    </lineage>
</organism>
<proteinExistence type="predicted"/>
<evidence type="ECO:0000313" key="5">
    <source>
        <dbReference type="EMBL" id="UGS25964.1"/>
    </source>
</evidence>
<dbReference type="PANTHER" id="PTHR30154">
    <property type="entry name" value="LEUCINE-RESPONSIVE REGULATORY PROTEIN"/>
    <property type="match status" value="1"/>
</dbReference>
<evidence type="ECO:0000256" key="1">
    <source>
        <dbReference type="ARBA" id="ARBA00023015"/>
    </source>
</evidence>
<dbReference type="InterPro" id="IPR000485">
    <property type="entry name" value="AsnC-type_HTH_dom"/>
</dbReference>
<evidence type="ECO:0000256" key="3">
    <source>
        <dbReference type="ARBA" id="ARBA00023163"/>
    </source>
</evidence>
<dbReference type="EMBL" id="CP082781">
    <property type="protein sequence ID" value="UGS25964.1"/>
    <property type="molecule type" value="Genomic_DNA"/>
</dbReference>
<protein>
    <submittedName>
        <fullName evidence="5">Lrp/AsnC family transcriptional regulator</fullName>
    </submittedName>
</protein>
<sequence>MSAAGVPSRRPDRDTDDLDGRLIHALQENGRASIQELAHLLDRPRDVVSQRLRLLTERGGLRVVAALDPGFAGHHVLVHAMVSITGPARPVAEEIARLDDAVFVSMVSGAYPLVFESRHGDDGRLHEMLDRVRRIRSVHRVRVTTYAEVLKGFFVADSRTEIVLDELDHRLVAELQHDGRVSYRALADAVHLSPSSVRSRVKRLIDAGVIRIAAIPSGGLSRNRVAVGVGITVNGDADPVRQYILGSRTIDFAARSHGSYDFIATIGGSSTAGVLGVLEEIRTLPQVGGLETWTHLDVVKEDYARSLGRVVSA</sequence>